<dbReference type="GeneID" id="27346704"/>
<protein>
    <submittedName>
        <fullName evidence="1">Uncharacterized protein</fullName>
    </submittedName>
</protein>
<keyword evidence="2" id="KW-1185">Reference proteome</keyword>
<proteinExistence type="predicted"/>
<dbReference type="EMBL" id="KN847043">
    <property type="protein sequence ID" value="KIW27803.1"/>
    <property type="molecule type" value="Genomic_DNA"/>
</dbReference>
<dbReference type="HOGENOM" id="CLU_725636_0_0_1"/>
<dbReference type="AlphaFoldDB" id="A0A0D2C9M9"/>
<evidence type="ECO:0000313" key="1">
    <source>
        <dbReference type="EMBL" id="KIW27803.1"/>
    </source>
</evidence>
<dbReference type="RefSeq" id="XP_016248019.1">
    <property type="nucleotide sequence ID" value="XM_016394600.1"/>
</dbReference>
<dbReference type="STRING" id="569365.A0A0D2C9M9"/>
<dbReference type="OrthoDB" id="5362512at2759"/>
<accession>A0A0D2C9M9</accession>
<dbReference type="Proteomes" id="UP000054466">
    <property type="component" value="Unassembled WGS sequence"/>
</dbReference>
<organism evidence="1 2">
    <name type="scientific">Cladophialophora immunda</name>
    <dbReference type="NCBI Taxonomy" id="569365"/>
    <lineage>
        <taxon>Eukaryota</taxon>
        <taxon>Fungi</taxon>
        <taxon>Dikarya</taxon>
        <taxon>Ascomycota</taxon>
        <taxon>Pezizomycotina</taxon>
        <taxon>Eurotiomycetes</taxon>
        <taxon>Chaetothyriomycetidae</taxon>
        <taxon>Chaetothyriales</taxon>
        <taxon>Herpotrichiellaceae</taxon>
        <taxon>Cladophialophora</taxon>
    </lineage>
</organism>
<sequence length="381" mass="42856">MPGTKLSLDPSCVQIELMKTPPSESKGYHIWKMVVEKYSGCDLTREDEDKFVAISGLAKNLGPPEDYLAGLWKYDLPYQLLWKVSSTVSKRNNSGTPIWSWASMSGSISYHVRWAVNKTDEEILISVVDAATVLKTADLTGSVRRGFVEIHGPLVKVEIKANPPDQRPPSHLINGSHWVVTWDVGQWNRFDWTHGHPSEVADVFWAMPIEIKQAQHCLISGLVLEAIPGKPALRRAGFFSIANTPNPRGLYVFLPMLCHADYMPDEKLFAAGFCDERKQAPAIKRYRFLTIMRALQEKGQVLVSMKTPYLDESGWGNLLTVLREKDLAHFKDQRVSNLLSPNLVNYYDRRLKAEYHQHCQHAAVAVGLVYVQAKTADGGAK</sequence>
<reference evidence="1 2" key="1">
    <citation type="submission" date="2015-01" db="EMBL/GenBank/DDBJ databases">
        <title>The Genome Sequence of Cladophialophora immunda CBS83496.</title>
        <authorList>
            <consortium name="The Broad Institute Genomics Platform"/>
            <person name="Cuomo C."/>
            <person name="de Hoog S."/>
            <person name="Gorbushina A."/>
            <person name="Stielow B."/>
            <person name="Teixiera M."/>
            <person name="Abouelleil A."/>
            <person name="Chapman S.B."/>
            <person name="Priest M."/>
            <person name="Young S.K."/>
            <person name="Wortman J."/>
            <person name="Nusbaum C."/>
            <person name="Birren B."/>
        </authorList>
    </citation>
    <scope>NUCLEOTIDE SEQUENCE [LARGE SCALE GENOMIC DNA]</scope>
    <source>
        <strain evidence="1 2">CBS 83496</strain>
    </source>
</reference>
<gene>
    <name evidence="1" type="ORF">PV07_07510</name>
</gene>
<dbReference type="VEuPathDB" id="FungiDB:PV07_07510"/>
<name>A0A0D2C9M9_9EURO</name>
<evidence type="ECO:0000313" key="2">
    <source>
        <dbReference type="Proteomes" id="UP000054466"/>
    </source>
</evidence>
<dbReference type="PANTHER" id="PTHR33112">
    <property type="entry name" value="DOMAIN PROTEIN, PUTATIVE-RELATED"/>
    <property type="match status" value="1"/>
</dbReference>
<dbReference type="PANTHER" id="PTHR33112:SF16">
    <property type="entry name" value="HETEROKARYON INCOMPATIBILITY DOMAIN-CONTAINING PROTEIN"/>
    <property type="match status" value="1"/>
</dbReference>